<dbReference type="Gene3D" id="1.50.10.100">
    <property type="entry name" value="Chondroitin AC/alginate lyase"/>
    <property type="match status" value="1"/>
</dbReference>
<accession>A0ABX0FC44</accession>
<organism evidence="5 6">
    <name type="scientific">Duganella aceris</name>
    <dbReference type="NCBI Taxonomy" id="2703883"/>
    <lineage>
        <taxon>Bacteria</taxon>
        <taxon>Pseudomonadati</taxon>
        <taxon>Pseudomonadota</taxon>
        <taxon>Betaproteobacteria</taxon>
        <taxon>Burkholderiales</taxon>
        <taxon>Oxalobacteraceae</taxon>
        <taxon>Telluria group</taxon>
        <taxon>Duganella</taxon>
    </lineage>
</organism>
<evidence type="ECO:0000256" key="3">
    <source>
        <dbReference type="SAM" id="SignalP"/>
    </source>
</evidence>
<dbReference type="GO" id="GO:0016829">
    <property type="term" value="F:lyase activity"/>
    <property type="evidence" value="ECO:0007669"/>
    <property type="project" value="UniProtKB-KW"/>
</dbReference>
<name>A0ABX0FC44_9BURK</name>
<dbReference type="PROSITE" id="PS51257">
    <property type="entry name" value="PROKAR_LIPOPROTEIN"/>
    <property type="match status" value="1"/>
</dbReference>
<dbReference type="SUPFAM" id="SSF48230">
    <property type="entry name" value="Chondroitin AC/alginate lyase"/>
    <property type="match status" value="1"/>
</dbReference>
<proteinExistence type="predicted"/>
<reference evidence="5 6" key="1">
    <citation type="submission" date="2020-01" db="EMBL/GenBank/DDBJ databases">
        <authorList>
            <person name="Lee S.D."/>
        </authorList>
    </citation>
    <scope>NUCLEOTIDE SEQUENCE [LARGE SCALE GENOMIC DNA]</scope>
    <source>
        <strain evidence="5 6">SAP-35</strain>
    </source>
</reference>
<evidence type="ECO:0000259" key="4">
    <source>
        <dbReference type="Pfam" id="PF05426"/>
    </source>
</evidence>
<evidence type="ECO:0000313" key="6">
    <source>
        <dbReference type="Proteomes" id="UP000666369"/>
    </source>
</evidence>
<evidence type="ECO:0000313" key="5">
    <source>
        <dbReference type="EMBL" id="NGZ82916.1"/>
    </source>
</evidence>
<dbReference type="EMBL" id="JAADJT010000001">
    <property type="protein sequence ID" value="NGZ82916.1"/>
    <property type="molecule type" value="Genomic_DNA"/>
</dbReference>
<comment type="caution">
    <text evidence="5">The sequence shown here is derived from an EMBL/GenBank/DDBJ whole genome shotgun (WGS) entry which is preliminary data.</text>
</comment>
<evidence type="ECO:0000256" key="1">
    <source>
        <dbReference type="ARBA" id="ARBA00022729"/>
    </source>
</evidence>
<dbReference type="InterPro" id="IPR008929">
    <property type="entry name" value="Chondroitin_lyas"/>
</dbReference>
<dbReference type="Pfam" id="PF05426">
    <property type="entry name" value="Alginate_lyase"/>
    <property type="match status" value="1"/>
</dbReference>
<evidence type="ECO:0000256" key="2">
    <source>
        <dbReference type="ARBA" id="ARBA00023239"/>
    </source>
</evidence>
<feature type="signal peptide" evidence="3">
    <location>
        <begin position="1"/>
        <end position="21"/>
    </location>
</feature>
<dbReference type="Proteomes" id="UP000666369">
    <property type="component" value="Unassembled WGS sequence"/>
</dbReference>
<feature type="domain" description="Alginate lyase" evidence="4">
    <location>
        <begin position="32"/>
        <end position="234"/>
    </location>
</feature>
<feature type="chain" id="PRO_5045774734" evidence="3">
    <location>
        <begin position="22"/>
        <end position="310"/>
    </location>
</feature>
<reference evidence="6" key="2">
    <citation type="submission" date="2023-07" db="EMBL/GenBank/DDBJ databases">
        <title>Duganella aceri sp. nov., isolated from tree sap.</title>
        <authorList>
            <person name="Kim I.S."/>
        </authorList>
    </citation>
    <scope>NUCLEOTIDE SEQUENCE [LARGE SCALE GENOMIC DNA]</scope>
    <source>
        <strain evidence="6">SAP-35</strain>
    </source>
</reference>
<keyword evidence="6" id="KW-1185">Reference proteome</keyword>
<keyword evidence="1 3" id="KW-0732">Signal</keyword>
<keyword evidence="2 5" id="KW-0456">Lyase</keyword>
<gene>
    <name evidence="5" type="ORF">GW587_01415</name>
</gene>
<protein>
    <submittedName>
        <fullName evidence="5">Alginate lyase</fullName>
    </submittedName>
</protein>
<dbReference type="InterPro" id="IPR008397">
    <property type="entry name" value="Alginate_lyase_dom"/>
</dbReference>
<sequence>MKPTKLFTAVWLASAAPLALACADAPPASIDIDANGYYSDANHSVIDPVLRARNIANTKPIEDFLGQVAKDANGQGDAACALAWLESWAGQKALLGKLSSEQSYYVRKWTLGGMALSYARVQASATPAQRQAIEGWFRTLADATIAHSEAKKGGRNNHYYWEGLAVTAVGGVTRERRYLDWGRKVFDHAMAQMAADGSLPAEMERGVKALHYQVYATVPLVMIASIQDLHDPKLDTLVRFTVAASADPSGIAKATGFEQERVGVRDVLTIYGRHEGKPQPAAGKPLWQPRLGGDLEVANPLEHLAAGKSQ</sequence>